<evidence type="ECO:0000256" key="1">
    <source>
        <dbReference type="SAM" id="SignalP"/>
    </source>
</evidence>
<evidence type="ECO:0008006" key="4">
    <source>
        <dbReference type="Google" id="ProtNLM"/>
    </source>
</evidence>
<keyword evidence="3" id="KW-1185">Reference proteome</keyword>
<evidence type="ECO:0000313" key="3">
    <source>
        <dbReference type="Proteomes" id="UP000632740"/>
    </source>
</evidence>
<evidence type="ECO:0000313" key="2">
    <source>
        <dbReference type="EMBL" id="GIG21966.1"/>
    </source>
</evidence>
<protein>
    <recommendedName>
        <fullName evidence="4">Secreted protein</fullName>
    </recommendedName>
</protein>
<dbReference type="Proteomes" id="UP000632740">
    <property type="component" value="Unassembled WGS sequence"/>
</dbReference>
<proteinExistence type="predicted"/>
<comment type="caution">
    <text evidence="2">The sequence shown here is derived from an EMBL/GenBank/DDBJ whole genome shotgun (WGS) entry which is preliminary data.</text>
</comment>
<feature type="chain" id="PRO_5037871798" description="Secreted protein" evidence="1">
    <location>
        <begin position="21"/>
        <end position="350"/>
    </location>
</feature>
<gene>
    <name evidence="2" type="ORF">Cch01nite_26900</name>
</gene>
<sequence length="350" mass="35853">MLSTALAGVAGALLSSPAGAAPRPPGLGPIGLPGRLELTPLEHADLQTYAADWSVRHVLDLPFAVRVAGFVSGPGPISVTLGFDPRVLEATPVAQVASGGVTWVATTTAVRSRADGTATVSFDVVRPEGLPRRRLDASVVLPLRRLDLYPAENIGAPLPLSVQIDRPGRLERRLLSWSVASQTLPAAPWGAEVSAAWASGTVAVDGKEAGYRTPVAMRIRSMGPQPVPAGALVVVDLDGRVVTDVAVRSATVDGVAVEAVPATDLSRDTDLLRGTWALPVAVPAGSVMSLQLDAAPVDGAPRVEGLRLGAAALVAPAGDERQVRTTGRYTAVDLTTAGTPTTDGVAVGSI</sequence>
<dbReference type="AlphaFoldDB" id="A0A919U233"/>
<dbReference type="EMBL" id="BONK01000009">
    <property type="protein sequence ID" value="GIG21966.1"/>
    <property type="molecule type" value="Genomic_DNA"/>
</dbReference>
<reference evidence="2" key="1">
    <citation type="submission" date="2021-01" db="EMBL/GenBank/DDBJ databases">
        <title>Whole genome shotgun sequence of Cellulomonas chitinilytica NBRC 110799.</title>
        <authorList>
            <person name="Komaki H."/>
            <person name="Tamura T."/>
        </authorList>
    </citation>
    <scope>NUCLEOTIDE SEQUENCE</scope>
    <source>
        <strain evidence="2">NBRC 110799</strain>
    </source>
</reference>
<name>A0A919U233_9CELL</name>
<keyword evidence="1" id="KW-0732">Signal</keyword>
<organism evidence="2 3">
    <name type="scientific">Cellulomonas chitinilytica</name>
    <dbReference type="NCBI Taxonomy" id="398759"/>
    <lineage>
        <taxon>Bacteria</taxon>
        <taxon>Bacillati</taxon>
        <taxon>Actinomycetota</taxon>
        <taxon>Actinomycetes</taxon>
        <taxon>Micrococcales</taxon>
        <taxon>Cellulomonadaceae</taxon>
        <taxon>Cellulomonas</taxon>
    </lineage>
</organism>
<feature type="signal peptide" evidence="1">
    <location>
        <begin position="1"/>
        <end position="20"/>
    </location>
</feature>
<accession>A0A919U233</accession>